<gene>
    <name evidence="9" type="ORF">EHV15_03170</name>
</gene>
<dbReference type="GO" id="GO:0006355">
    <property type="term" value="P:regulation of DNA-templated transcription"/>
    <property type="evidence" value="ECO:0007669"/>
    <property type="project" value="InterPro"/>
</dbReference>
<dbReference type="SUPFAM" id="SSF55804">
    <property type="entry name" value="Phoshotransferase/anion transport protein"/>
    <property type="match status" value="1"/>
</dbReference>
<comment type="caution">
    <text evidence="9">The sequence shown here is derived from an EMBL/GenBank/DDBJ whole genome shotgun (WGS) entry which is preliminary data.</text>
</comment>
<dbReference type="InterPro" id="IPR036388">
    <property type="entry name" value="WH-like_DNA-bd_sf"/>
</dbReference>
<dbReference type="Gene3D" id="3.40.930.10">
    <property type="entry name" value="Mannitol-specific EII, Chain A"/>
    <property type="match status" value="1"/>
</dbReference>
<dbReference type="SUPFAM" id="SSF46785">
    <property type="entry name" value="Winged helix' DNA-binding domain"/>
    <property type="match status" value="1"/>
</dbReference>
<evidence type="ECO:0000256" key="2">
    <source>
        <dbReference type="ARBA" id="ARBA00022737"/>
    </source>
</evidence>
<evidence type="ECO:0000259" key="7">
    <source>
        <dbReference type="PROSITE" id="PS51099"/>
    </source>
</evidence>
<dbReference type="RefSeq" id="WP_128629988.1">
    <property type="nucleotide sequence ID" value="NZ_RRCN01000001.1"/>
</dbReference>
<dbReference type="Pfam" id="PF00874">
    <property type="entry name" value="PRD"/>
    <property type="match status" value="2"/>
</dbReference>
<organism evidence="9 10">
    <name type="scientific">Paenibacillus oralis</name>
    <dbReference type="NCBI Taxonomy" id="2490856"/>
    <lineage>
        <taxon>Bacteria</taxon>
        <taxon>Bacillati</taxon>
        <taxon>Bacillota</taxon>
        <taxon>Bacilli</taxon>
        <taxon>Bacillales</taxon>
        <taxon>Paenibacillaceae</taxon>
        <taxon>Paenibacillus</taxon>
    </lineage>
</organism>
<dbReference type="Pfam" id="PF00359">
    <property type="entry name" value="PTS_EIIA_2"/>
    <property type="match status" value="1"/>
</dbReference>
<dbReference type="InterPro" id="IPR007737">
    <property type="entry name" value="Mga_HTH"/>
</dbReference>
<dbReference type="SUPFAM" id="SSF52794">
    <property type="entry name" value="PTS system IIB component-like"/>
    <property type="match status" value="1"/>
</dbReference>
<dbReference type="InterPro" id="IPR002178">
    <property type="entry name" value="PTS_EIIA_type-2_dom"/>
</dbReference>
<keyword evidence="3" id="KW-0805">Transcription regulation</keyword>
<evidence type="ECO:0000313" key="10">
    <source>
        <dbReference type="Proteomes" id="UP000267017"/>
    </source>
</evidence>
<evidence type="ECO:0000259" key="8">
    <source>
        <dbReference type="PROSITE" id="PS51372"/>
    </source>
</evidence>
<dbReference type="OrthoDB" id="3175596at2"/>
<dbReference type="PANTHER" id="PTHR30185:SF13">
    <property type="entry name" value="LICABCH OPERON REGULATOR-RELATED"/>
    <property type="match status" value="1"/>
</dbReference>
<dbReference type="PROSITE" id="PS51094">
    <property type="entry name" value="PTS_EIIA_TYPE_2"/>
    <property type="match status" value="1"/>
</dbReference>
<name>A0A3P3TVG7_9BACL</name>
<dbReference type="InterPro" id="IPR050661">
    <property type="entry name" value="BglG_antiterminators"/>
</dbReference>
<keyword evidence="10" id="KW-1185">Reference proteome</keyword>
<protein>
    <submittedName>
        <fullName evidence="9">PRD domain-containing protein</fullName>
    </submittedName>
</protein>
<feature type="domain" description="PTS EIIA type-2" evidence="6">
    <location>
        <begin position="501"/>
        <end position="640"/>
    </location>
</feature>
<dbReference type="AlphaFoldDB" id="A0A3P3TVG7"/>
<dbReference type="Gene3D" id="1.10.10.10">
    <property type="entry name" value="Winged helix-like DNA-binding domain superfamily/Winged helix DNA-binding domain"/>
    <property type="match status" value="1"/>
</dbReference>
<keyword evidence="2" id="KW-0677">Repeat</keyword>
<dbReference type="InterPro" id="IPR011608">
    <property type="entry name" value="PRD"/>
</dbReference>
<dbReference type="CDD" id="cd05568">
    <property type="entry name" value="PTS_IIB_bgl_like"/>
    <property type="match status" value="1"/>
</dbReference>
<dbReference type="Gene3D" id="1.10.1790.10">
    <property type="entry name" value="PRD domain"/>
    <property type="match status" value="2"/>
</dbReference>
<dbReference type="Pfam" id="PF05043">
    <property type="entry name" value="Mga"/>
    <property type="match status" value="1"/>
</dbReference>
<dbReference type="Gene3D" id="3.40.50.2300">
    <property type="match status" value="1"/>
</dbReference>
<evidence type="ECO:0000256" key="1">
    <source>
        <dbReference type="ARBA" id="ARBA00022679"/>
    </source>
</evidence>
<evidence type="ECO:0000313" key="9">
    <source>
        <dbReference type="EMBL" id="RRJ62072.1"/>
    </source>
</evidence>
<dbReference type="InterPro" id="IPR036634">
    <property type="entry name" value="PRD_sf"/>
</dbReference>
<dbReference type="Proteomes" id="UP000267017">
    <property type="component" value="Unassembled WGS sequence"/>
</dbReference>
<dbReference type="PANTHER" id="PTHR30185">
    <property type="entry name" value="CRYPTIC BETA-GLUCOSIDE BGL OPERON ANTITERMINATOR"/>
    <property type="match status" value="1"/>
</dbReference>
<feature type="domain" description="PRD" evidence="8">
    <location>
        <begin position="289"/>
        <end position="396"/>
    </location>
</feature>
<dbReference type="InterPro" id="IPR013011">
    <property type="entry name" value="PTS_EIIB_2"/>
</dbReference>
<dbReference type="SUPFAM" id="SSF63520">
    <property type="entry name" value="PTS-regulatory domain, PRD"/>
    <property type="match status" value="2"/>
</dbReference>
<evidence type="ECO:0000256" key="4">
    <source>
        <dbReference type="ARBA" id="ARBA00023159"/>
    </source>
</evidence>
<keyword evidence="1" id="KW-0808">Transferase</keyword>
<dbReference type="InterPro" id="IPR036390">
    <property type="entry name" value="WH_DNA-bd_sf"/>
</dbReference>
<dbReference type="InterPro" id="IPR036095">
    <property type="entry name" value="PTS_EIIB-like_sf"/>
</dbReference>
<feature type="domain" description="PTS EIIB type-2" evidence="7">
    <location>
        <begin position="402"/>
        <end position="492"/>
    </location>
</feature>
<evidence type="ECO:0000256" key="5">
    <source>
        <dbReference type="ARBA" id="ARBA00023163"/>
    </source>
</evidence>
<reference evidence="9 10" key="1">
    <citation type="submission" date="2018-11" db="EMBL/GenBank/DDBJ databases">
        <title>Genome sequencing of Paenibacillus sp. KCOM 3021 (= ChDC PVNT-B20).</title>
        <authorList>
            <person name="Kook J.-K."/>
            <person name="Park S.-N."/>
            <person name="Lim Y.K."/>
        </authorList>
    </citation>
    <scope>NUCLEOTIDE SEQUENCE [LARGE SCALE GENOMIC DNA]</scope>
    <source>
        <strain evidence="9 10">KCOM 3021</strain>
    </source>
</reference>
<dbReference type="EMBL" id="RRCN01000001">
    <property type="protein sequence ID" value="RRJ62072.1"/>
    <property type="molecule type" value="Genomic_DNA"/>
</dbReference>
<dbReference type="GO" id="GO:0008982">
    <property type="term" value="F:protein-N(PI)-phosphohistidine-sugar phosphotransferase activity"/>
    <property type="evidence" value="ECO:0007669"/>
    <property type="project" value="InterPro"/>
</dbReference>
<feature type="domain" description="PRD" evidence="8">
    <location>
        <begin position="180"/>
        <end position="287"/>
    </location>
</feature>
<dbReference type="PROSITE" id="PS51372">
    <property type="entry name" value="PRD_2"/>
    <property type="match status" value="2"/>
</dbReference>
<evidence type="ECO:0000256" key="3">
    <source>
        <dbReference type="ARBA" id="ARBA00023015"/>
    </source>
</evidence>
<dbReference type="InterPro" id="IPR016152">
    <property type="entry name" value="PTrfase/Anion_transptr"/>
</dbReference>
<dbReference type="PROSITE" id="PS51099">
    <property type="entry name" value="PTS_EIIB_TYPE_2"/>
    <property type="match status" value="1"/>
</dbReference>
<proteinExistence type="predicted"/>
<evidence type="ECO:0000259" key="6">
    <source>
        <dbReference type="PROSITE" id="PS51094"/>
    </source>
</evidence>
<keyword evidence="4" id="KW-0010">Activator</keyword>
<dbReference type="GO" id="GO:0009401">
    <property type="term" value="P:phosphoenolpyruvate-dependent sugar phosphotransferase system"/>
    <property type="evidence" value="ECO:0007669"/>
    <property type="project" value="InterPro"/>
</dbReference>
<accession>A0A3P3TVG7</accession>
<keyword evidence="5" id="KW-0804">Transcription</keyword>
<sequence>MREYTILHILYTKRLPVRMSELIAEVGLGERTVRGVIRSLDRTGAKHGFGIKTIRNQGFLLEIEEENRFAAYLEHVRRLRSMVDSDNAASRQQYIIYYLLQSDAFKSMDQVAEEMGISRTTLTSDLKEVELKIAPFQLELLRRSHYGVKIEGEEKNIRKAFSHFILQNHQAIEQNEDFNKFSRKFDAHKDQLKAYLLQVLKEKELRISDVFLNNIVTHLFILLYRISKSNYIVSGQAMLKTPEPLYRDIAEKIADWVVQHYEMALPPDEMDYLALHISGKTIVEHIGEDTKQELQQGISVILRRLDQEFLTGFSLDEDLQQSLLMHMFPLLNRLYYNLQLDNPLVEDVYSEYANVFVISFRFAEIIEEQYGFKMSRDEVGYVALHFATHLERKKQQNLEQFKRIAVICSTGAGSAHLIRLKLEAVFPKASVITASISEMEDMLNRPVDLILTTVPLATDFKEKPVIHIKSLLDDQEIQRIRELLSLRIDPSRPSYKLSDFKDLFRRELFHLSGPEDYMKLLEERCQEIVGKQYAAEDFPRQVLLRERKFTTIYKNGVAGPHPMRMSAIKDCINVTLLKKPALFEDKLVQCIFIINLQPGQLFLHKEISKLLLTLMEKDDVRSRILAVTSFEQFMKEIENFL</sequence>